<evidence type="ECO:0000313" key="3">
    <source>
        <dbReference type="Proteomes" id="UP001529510"/>
    </source>
</evidence>
<evidence type="ECO:0000259" key="1">
    <source>
        <dbReference type="SMART" id="SM00693"/>
    </source>
</evidence>
<dbReference type="EMBL" id="JAMKFB020000012">
    <property type="protein sequence ID" value="KAL0179954.1"/>
    <property type="molecule type" value="Genomic_DNA"/>
</dbReference>
<comment type="caution">
    <text evidence="2">The sequence shown here is derived from an EMBL/GenBank/DDBJ whole genome shotgun (WGS) entry which is preliminary data.</text>
</comment>
<dbReference type="Proteomes" id="UP001529510">
    <property type="component" value="Unassembled WGS sequence"/>
</dbReference>
<dbReference type="InterPro" id="IPR006614">
    <property type="entry name" value="Peroxin/Ferlin"/>
</dbReference>
<dbReference type="AlphaFoldDB" id="A0ABD0Q116"/>
<feature type="non-terminal residue" evidence="2">
    <location>
        <position position="1"/>
    </location>
</feature>
<gene>
    <name evidence="2" type="ORF">M9458_025396</name>
</gene>
<evidence type="ECO:0000313" key="2">
    <source>
        <dbReference type="EMBL" id="KAL0179954.1"/>
    </source>
</evidence>
<dbReference type="GO" id="GO:0016020">
    <property type="term" value="C:membrane"/>
    <property type="evidence" value="ECO:0007669"/>
    <property type="project" value="UniProtKB-ARBA"/>
</dbReference>
<accession>A0ABD0Q116</accession>
<name>A0ABD0Q116_CIRMR</name>
<dbReference type="SMART" id="SM00693">
    <property type="entry name" value="DysFN"/>
    <property type="match status" value="1"/>
</dbReference>
<sequence>YENQAQVLGKWGTAGLLSRSKFSDVTGNVKLKQEYFLPPVGWQWEGDWRVDPEKT</sequence>
<protein>
    <recommendedName>
        <fullName evidence="1">Peroxin/Ferlin domain-containing protein</fullName>
    </recommendedName>
</protein>
<organism evidence="2 3">
    <name type="scientific">Cirrhinus mrigala</name>
    <name type="common">Mrigala</name>
    <dbReference type="NCBI Taxonomy" id="683832"/>
    <lineage>
        <taxon>Eukaryota</taxon>
        <taxon>Metazoa</taxon>
        <taxon>Chordata</taxon>
        <taxon>Craniata</taxon>
        <taxon>Vertebrata</taxon>
        <taxon>Euteleostomi</taxon>
        <taxon>Actinopterygii</taxon>
        <taxon>Neopterygii</taxon>
        <taxon>Teleostei</taxon>
        <taxon>Ostariophysi</taxon>
        <taxon>Cypriniformes</taxon>
        <taxon>Cyprinidae</taxon>
        <taxon>Labeoninae</taxon>
        <taxon>Labeonini</taxon>
        <taxon>Cirrhinus</taxon>
    </lineage>
</organism>
<feature type="domain" description="Peroxin/Ferlin" evidence="1">
    <location>
        <begin position="1"/>
        <end position="51"/>
    </location>
</feature>
<keyword evidence="3" id="KW-1185">Reference proteome</keyword>
<proteinExistence type="predicted"/>
<reference evidence="2 3" key="1">
    <citation type="submission" date="2024-05" db="EMBL/GenBank/DDBJ databases">
        <title>Genome sequencing and assembly of Indian major carp, Cirrhinus mrigala (Hamilton, 1822).</title>
        <authorList>
            <person name="Mohindra V."/>
            <person name="Chowdhury L.M."/>
            <person name="Lal K."/>
            <person name="Jena J.K."/>
        </authorList>
    </citation>
    <scope>NUCLEOTIDE SEQUENCE [LARGE SCALE GENOMIC DNA]</scope>
    <source>
        <strain evidence="2">CM1030</strain>
        <tissue evidence="2">Blood</tissue>
    </source>
</reference>
<feature type="non-terminal residue" evidence="2">
    <location>
        <position position="55"/>
    </location>
</feature>